<dbReference type="SUPFAM" id="SSF53822">
    <property type="entry name" value="Periplasmic binding protein-like I"/>
    <property type="match status" value="1"/>
</dbReference>
<feature type="domain" description="Leucine-binding protein" evidence="4">
    <location>
        <begin position="243"/>
        <end position="384"/>
    </location>
</feature>
<evidence type="ECO:0000256" key="3">
    <source>
        <dbReference type="SAM" id="SignalP"/>
    </source>
</evidence>
<dbReference type="PANTHER" id="PTHR30483:SF6">
    <property type="entry name" value="PERIPLASMIC BINDING PROTEIN OF ABC TRANSPORTER FOR NATURAL AMINO ACIDS"/>
    <property type="match status" value="1"/>
</dbReference>
<dbReference type="InterPro" id="IPR051010">
    <property type="entry name" value="BCAA_transport"/>
</dbReference>
<organism evidence="5 6">
    <name type="scientific">Fulvivirga imtechensis AK7</name>
    <dbReference type="NCBI Taxonomy" id="1237149"/>
    <lineage>
        <taxon>Bacteria</taxon>
        <taxon>Pseudomonadati</taxon>
        <taxon>Bacteroidota</taxon>
        <taxon>Cytophagia</taxon>
        <taxon>Cytophagales</taxon>
        <taxon>Fulvivirgaceae</taxon>
        <taxon>Fulvivirga</taxon>
    </lineage>
</organism>
<dbReference type="EMBL" id="AMZN01000061">
    <property type="protein sequence ID" value="ELR70047.1"/>
    <property type="molecule type" value="Genomic_DNA"/>
</dbReference>
<feature type="chain" id="PRO_5003993400" description="Leucine-binding protein domain-containing protein" evidence="3">
    <location>
        <begin position="22"/>
        <end position="587"/>
    </location>
</feature>
<gene>
    <name evidence="5" type="ORF">C900_04417</name>
</gene>
<accession>L8JRQ4</accession>
<keyword evidence="6" id="KW-1185">Reference proteome</keyword>
<dbReference type="Pfam" id="PF13458">
    <property type="entry name" value="Peripla_BP_6"/>
    <property type="match status" value="1"/>
</dbReference>
<dbReference type="InterPro" id="IPR028082">
    <property type="entry name" value="Peripla_BP_I"/>
</dbReference>
<dbReference type="eggNOG" id="COG0683">
    <property type="taxonomic scope" value="Bacteria"/>
</dbReference>
<dbReference type="InterPro" id="IPR011990">
    <property type="entry name" value="TPR-like_helical_dom_sf"/>
</dbReference>
<proteinExistence type="inferred from homology"/>
<reference evidence="5 6" key="1">
    <citation type="submission" date="2012-12" db="EMBL/GenBank/DDBJ databases">
        <title>Genome assembly of Fulvivirga imtechensis AK7.</title>
        <authorList>
            <person name="Nupur N."/>
            <person name="Khatri I."/>
            <person name="Kumar R."/>
            <person name="Subramanian S."/>
            <person name="Pinnaka A."/>
        </authorList>
    </citation>
    <scope>NUCLEOTIDE SEQUENCE [LARGE SCALE GENOMIC DNA]</scope>
    <source>
        <strain evidence="5 6">AK7</strain>
    </source>
</reference>
<comment type="caution">
    <text evidence="5">The sequence shown here is derived from an EMBL/GenBank/DDBJ whole genome shotgun (WGS) entry which is preliminary data.</text>
</comment>
<dbReference type="SUPFAM" id="SSF48452">
    <property type="entry name" value="TPR-like"/>
    <property type="match status" value="1"/>
</dbReference>
<comment type="similarity">
    <text evidence="1">Belongs to the leucine-binding protein family.</text>
</comment>
<dbReference type="Gene3D" id="1.25.40.10">
    <property type="entry name" value="Tetratricopeptide repeat domain"/>
    <property type="match status" value="1"/>
</dbReference>
<evidence type="ECO:0000256" key="2">
    <source>
        <dbReference type="ARBA" id="ARBA00022729"/>
    </source>
</evidence>
<dbReference type="Gene3D" id="3.40.50.2300">
    <property type="match status" value="2"/>
</dbReference>
<dbReference type="PANTHER" id="PTHR30483">
    <property type="entry name" value="LEUCINE-SPECIFIC-BINDING PROTEIN"/>
    <property type="match status" value="1"/>
</dbReference>
<dbReference type="InterPro" id="IPR028081">
    <property type="entry name" value="Leu-bd"/>
</dbReference>
<feature type="signal peptide" evidence="3">
    <location>
        <begin position="1"/>
        <end position="21"/>
    </location>
</feature>
<keyword evidence="2 3" id="KW-0732">Signal</keyword>
<sequence>MKYIKSFVVFWLFIGLTTAFAQVSNQQQYLNAKELFNNGKYSLAMEAFKSLTQANENNPFAPYASFYYAVAAYREGYPPVAKNMFLQIRDRFPSWSRMNEVNFWLGKIYFENEEYNQGLNVLKSIRDKAFQDDIRNLKYHTFSGIEKVERLKELYKNNADDRVIAEVLAKNIASQTLINQDQELLDELIRKFDLDKAGLSVVKVEKSVFKDKYRVAVLFPFLMNRLEPNDRKKVNQLVLDTYHGIQLAIDSLKAQDINIELYAYDTRGDSTVTAKILEKDELKSMDLIIGPLFPDARAVVQQFSFRHKINMINPLSSDSDIVGNNPYSFLLNPSNETVGRKTADYIEKKARNKNCIIFYGETRNDSVLAIAYKQRIESYGFKVAIMKEIKKRNSRQILDLLLISDEKIKEATSEEGRSNLTIAQDSIGHIFVASDNDLISAKVMSAVETRGDSIMVVGSVNWLDLPAINYEAYQRLGVVLYAPLYIPKETEAYEAFRSKYVKKHKVPPSRTAEIGYDLMKFLGHSLHKYGKYFQLGWNKEYLMDGYLTIGYCYHQSQDNEVVPMLTFGDEGLKVVYEIEQEDEDRKK</sequence>
<dbReference type="AlphaFoldDB" id="L8JRQ4"/>
<dbReference type="STRING" id="1237149.C900_04417"/>
<evidence type="ECO:0000313" key="6">
    <source>
        <dbReference type="Proteomes" id="UP000011135"/>
    </source>
</evidence>
<dbReference type="RefSeq" id="WP_009581598.1">
    <property type="nucleotide sequence ID" value="NZ_AMZN01000061.1"/>
</dbReference>
<evidence type="ECO:0000259" key="4">
    <source>
        <dbReference type="Pfam" id="PF13458"/>
    </source>
</evidence>
<evidence type="ECO:0000313" key="5">
    <source>
        <dbReference type="EMBL" id="ELR70047.1"/>
    </source>
</evidence>
<protein>
    <recommendedName>
        <fullName evidence="4">Leucine-binding protein domain-containing protein</fullName>
    </recommendedName>
</protein>
<evidence type="ECO:0000256" key="1">
    <source>
        <dbReference type="ARBA" id="ARBA00010062"/>
    </source>
</evidence>
<dbReference type="Proteomes" id="UP000011135">
    <property type="component" value="Unassembled WGS sequence"/>
</dbReference>
<name>L8JRQ4_9BACT</name>
<dbReference type="CDD" id="cd06268">
    <property type="entry name" value="PBP1_ABC_transporter_LIVBP-like"/>
    <property type="match status" value="1"/>
</dbReference>
<dbReference type="OrthoDB" id="1490998at2"/>